<evidence type="ECO:0000313" key="9">
    <source>
        <dbReference type="EMBL" id="MBB3979033.1"/>
    </source>
</evidence>
<name>A0A7W6DFT4_9HYPH</name>
<feature type="transmembrane region" description="Helical" evidence="7">
    <location>
        <begin position="43"/>
        <end position="63"/>
    </location>
</feature>
<gene>
    <name evidence="9" type="ORF">GGQ64_004269</name>
</gene>
<dbReference type="Pfam" id="PF07886">
    <property type="entry name" value="BA14K"/>
    <property type="match status" value="1"/>
</dbReference>
<organism evidence="9 10">
    <name type="scientific">Mycoplana azooxidifex</name>
    <dbReference type="NCBI Taxonomy" id="1636188"/>
    <lineage>
        <taxon>Bacteria</taxon>
        <taxon>Pseudomonadati</taxon>
        <taxon>Pseudomonadota</taxon>
        <taxon>Alphaproteobacteria</taxon>
        <taxon>Hyphomicrobiales</taxon>
        <taxon>Rhizobiaceae</taxon>
        <taxon>Mycoplana</taxon>
    </lineage>
</organism>
<keyword evidence="10" id="KW-1185">Reference proteome</keyword>
<proteinExistence type="inferred from homology"/>
<evidence type="ECO:0000256" key="3">
    <source>
        <dbReference type="ARBA" id="ARBA00020552"/>
    </source>
</evidence>
<dbReference type="AlphaFoldDB" id="A0A7W6DFT4"/>
<keyword evidence="4" id="KW-1003">Cell membrane</keyword>
<reference evidence="9 10" key="1">
    <citation type="submission" date="2020-08" db="EMBL/GenBank/DDBJ databases">
        <title>Genomic Encyclopedia of Type Strains, Phase IV (KMG-IV): sequencing the most valuable type-strain genomes for metagenomic binning, comparative biology and taxonomic classification.</title>
        <authorList>
            <person name="Goeker M."/>
        </authorList>
    </citation>
    <scope>NUCLEOTIDE SEQUENCE [LARGE SCALE GENOMIC DNA]</scope>
    <source>
        <strain evidence="9 10">DSM 100211</strain>
    </source>
</reference>
<evidence type="ECO:0000256" key="5">
    <source>
        <dbReference type="ARBA" id="ARBA00022734"/>
    </source>
</evidence>
<evidence type="ECO:0000256" key="6">
    <source>
        <dbReference type="ARBA" id="ARBA00025321"/>
    </source>
</evidence>
<keyword evidence="7" id="KW-0812">Transmembrane</keyword>
<evidence type="ECO:0000256" key="8">
    <source>
        <dbReference type="SAM" id="SignalP"/>
    </source>
</evidence>
<evidence type="ECO:0000256" key="2">
    <source>
        <dbReference type="ARBA" id="ARBA00010270"/>
    </source>
</evidence>
<keyword evidence="7" id="KW-1133">Transmembrane helix</keyword>
<comment type="caution">
    <text evidence="9">The sequence shown here is derived from an EMBL/GenBank/DDBJ whole genome shotgun (WGS) entry which is preliminary data.</text>
</comment>
<evidence type="ECO:0000256" key="1">
    <source>
        <dbReference type="ARBA" id="ARBA00004167"/>
    </source>
</evidence>
<dbReference type="GO" id="GO:0016020">
    <property type="term" value="C:membrane"/>
    <property type="evidence" value="ECO:0007669"/>
    <property type="project" value="UniProtKB-SubCell"/>
</dbReference>
<dbReference type="InterPro" id="IPR012413">
    <property type="entry name" value="BA14K"/>
</dbReference>
<dbReference type="RefSeq" id="WP_183807285.1">
    <property type="nucleotide sequence ID" value="NZ_JACIEE010000009.1"/>
</dbReference>
<evidence type="ECO:0000256" key="7">
    <source>
        <dbReference type="SAM" id="Phobius"/>
    </source>
</evidence>
<keyword evidence="5" id="KW-0430">Lectin</keyword>
<evidence type="ECO:0000256" key="4">
    <source>
        <dbReference type="ARBA" id="ARBA00022475"/>
    </source>
</evidence>
<keyword evidence="8" id="KW-0732">Signal</keyword>
<comment type="function">
    <text evidence="6">Has immunoglobulin-binding and hemagglutination properties, and can bind to mannose. Essential for virulence. May be involved in LPS biosynthesis or polysaccharide transport.</text>
</comment>
<dbReference type="Proteomes" id="UP000574761">
    <property type="component" value="Unassembled WGS sequence"/>
</dbReference>
<sequence length="140" mass="15848">MNRYLKSAVLAFAVAATTLSSFGAAEARDRDHWRHGRHHNNDAAWAAGAAGLVTGVIVGNAIANTPRYDDGYYRAPPRRVYVEPEYRPVRRVYRERVVVGTLEPWSPEWYDFCENTYRSFNPRSGTFVGYDGMEHFCVAG</sequence>
<comment type="similarity">
    <text evidence="2">Belongs to the BA14k family.</text>
</comment>
<comment type="subcellular location">
    <subcellularLocation>
        <location evidence="1">Membrane</location>
        <topology evidence="1">Single-pass membrane protein</topology>
    </subcellularLocation>
</comment>
<feature type="chain" id="PRO_5031463075" description="Lectin-like protein BA14k" evidence="8">
    <location>
        <begin position="24"/>
        <end position="140"/>
    </location>
</feature>
<keyword evidence="7" id="KW-0472">Membrane</keyword>
<evidence type="ECO:0000313" key="10">
    <source>
        <dbReference type="Proteomes" id="UP000574761"/>
    </source>
</evidence>
<dbReference type="GO" id="GO:0030246">
    <property type="term" value="F:carbohydrate binding"/>
    <property type="evidence" value="ECO:0007669"/>
    <property type="project" value="UniProtKB-KW"/>
</dbReference>
<dbReference type="EMBL" id="JACIEE010000009">
    <property type="protein sequence ID" value="MBB3979033.1"/>
    <property type="molecule type" value="Genomic_DNA"/>
</dbReference>
<protein>
    <recommendedName>
        <fullName evidence="3">Lectin-like protein BA14k</fullName>
    </recommendedName>
</protein>
<feature type="signal peptide" evidence="8">
    <location>
        <begin position="1"/>
        <end position="23"/>
    </location>
</feature>
<accession>A0A7W6DFT4</accession>